<dbReference type="EMBL" id="JAUFPX010000005">
    <property type="protein sequence ID" value="MDN3590566.1"/>
    <property type="molecule type" value="Genomic_DNA"/>
</dbReference>
<dbReference type="EC" id="3.1.-.-" evidence="2"/>
<dbReference type="InterPro" id="IPR004843">
    <property type="entry name" value="Calcineurin-like_PHP"/>
</dbReference>
<dbReference type="CDD" id="cd00144">
    <property type="entry name" value="MPP_PPP_family"/>
    <property type="match status" value="1"/>
</dbReference>
<protein>
    <submittedName>
        <fullName evidence="2">Metallophosphoesterase family protein</fullName>
        <ecNumber evidence="2">3.1.-.-</ecNumber>
    </submittedName>
</protein>
<organism evidence="2 3">
    <name type="scientific">Methylobacterium adhaesivum</name>
    <dbReference type="NCBI Taxonomy" id="333297"/>
    <lineage>
        <taxon>Bacteria</taxon>
        <taxon>Pseudomonadati</taxon>
        <taxon>Pseudomonadota</taxon>
        <taxon>Alphaproteobacteria</taxon>
        <taxon>Hyphomicrobiales</taxon>
        <taxon>Methylobacteriaceae</taxon>
        <taxon>Methylobacterium</taxon>
    </lineage>
</organism>
<dbReference type="RefSeq" id="WP_238225991.1">
    <property type="nucleotide sequence ID" value="NZ_BPQD01000015.1"/>
</dbReference>
<evidence type="ECO:0000313" key="2">
    <source>
        <dbReference type="EMBL" id="MDN3590566.1"/>
    </source>
</evidence>
<sequence length="228" mass="24599">MHTDPSAGLTYAIGDIHGCADALARLLARIDTHRAGAPRRLVFLGDYIDRGPDSAGVVATLRALQAAEPDAVTCLMGNHESLMLSAYRDGFGAAPWVENGGVATLQSFGTPDPQALPRDVLAWMSALPTAWADARRYYVHAGFRPGRPGIDPDIETRLWIREPFLSADYDFGRHVVHGHTPQRSGRPDLRAHRTNLDTACVYGATLTAGVFTDAQDAPVETLQVSADL</sequence>
<dbReference type="Pfam" id="PF00149">
    <property type="entry name" value="Metallophos"/>
    <property type="match status" value="1"/>
</dbReference>
<evidence type="ECO:0000313" key="3">
    <source>
        <dbReference type="Proteomes" id="UP001224644"/>
    </source>
</evidence>
<keyword evidence="3" id="KW-1185">Reference proteome</keyword>
<evidence type="ECO:0000259" key="1">
    <source>
        <dbReference type="Pfam" id="PF00149"/>
    </source>
</evidence>
<reference evidence="3" key="1">
    <citation type="journal article" date="2019" name="Int. J. Syst. Evol. Microbiol.">
        <title>The Global Catalogue of Microorganisms (GCM) 10K type strain sequencing project: providing services to taxonomists for standard genome sequencing and annotation.</title>
        <authorList>
            <consortium name="The Broad Institute Genomics Platform"/>
            <consortium name="The Broad Institute Genome Sequencing Center for Infectious Disease"/>
            <person name="Wu L."/>
            <person name="Ma J."/>
        </authorList>
    </citation>
    <scope>NUCLEOTIDE SEQUENCE [LARGE SCALE GENOMIC DNA]</scope>
    <source>
        <strain evidence="3">CECT 7069</strain>
    </source>
</reference>
<dbReference type="InterPro" id="IPR029052">
    <property type="entry name" value="Metallo-depent_PP-like"/>
</dbReference>
<feature type="domain" description="Calcineurin-like phosphoesterase" evidence="1">
    <location>
        <begin position="12"/>
        <end position="196"/>
    </location>
</feature>
<dbReference type="SUPFAM" id="SSF56300">
    <property type="entry name" value="Metallo-dependent phosphatases"/>
    <property type="match status" value="1"/>
</dbReference>
<dbReference type="Gene3D" id="3.60.21.10">
    <property type="match status" value="1"/>
</dbReference>
<proteinExistence type="predicted"/>
<accession>A0ABT8BEY2</accession>
<keyword evidence="2" id="KW-0378">Hydrolase</keyword>
<dbReference type="PANTHER" id="PTHR42850:SF4">
    <property type="entry name" value="ZINC-DEPENDENT ENDOPOLYPHOSPHATASE"/>
    <property type="match status" value="1"/>
</dbReference>
<comment type="caution">
    <text evidence="2">The sequence shown here is derived from an EMBL/GenBank/DDBJ whole genome shotgun (WGS) entry which is preliminary data.</text>
</comment>
<name>A0ABT8BEY2_9HYPH</name>
<dbReference type="Proteomes" id="UP001224644">
    <property type="component" value="Unassembled WGS sequence"/>
</dbReference>
<dbReference type="PANTHER" id="PTHR42850">
    <property type="entry name" value="METALLOPHOSPHOESTERASE"/>
    <property type="match status" value="1"/>
</dbReference>
<dbReference type="GO" id="GO:0016787">
    <property type="term" value="F:hydrolase activity"/>
    <property type="evidence" value="ECO:0007669"/>
    <property type="project" value="UniProtKB-KW"/>
</dbReference>
<dbReference type="InterPro" id="IPR050126">
    <property type="entry name" value="Ap4A_hydrolase"/>
</dbReference>
<gene>
    <name evidence="2" type="ORF">QWZ12_08060</name>
</gene>